<dbReference type="InterPro" id="IPR016162">
    <property type="entry name" value="Ald_DH_N"/>
</dbReference>
<dbReference type="InterPro" id="IPR050740">
    <property type="entry name" value="Aldehyde_DH_Superfamily"/>
</dbReference>
<evidence type="ECO:0000256" key="1">
    <source>
        <dbReference type="ARBA" id="ARBA00009986"/>
    </source>
</evidence>
<evidence type="ECO:0000313" key="4">
    <source>
        <dbReference type="EMBL" id="RSR42599.1"/>
    </source>
</evidence>
<feature type="domain" description="Aldehyde dehydrogenase" evidence="3">
    <location>
        <begin position="2"/>
        <end position="173"/>
    </location>
</feature>
<feature type="non-terminal residue" evidence="4">
    <location>
        <position position="1"/>
    </location>
</feature>
<dbReference type="PANTHER" id="PTHR43353:SF5">
    <property type="entry name" value="SUCCINATE-SEMIALDEHYDE DEHYDROGENASE, MITOCHONDRIAL"/>
    <property type="match status" value="1"/>
</dbReference>
<keyword evidence="2" id="KW-0560">Oxidoreductase</keyword>
<protein>
    <submittedName>
        <fullName evidence="4">Aldehyde dehydrogenase family protein</fullName>
    </submittedName>
</protein>
<dbReference type="PANTHER" id="PTHR43353">
    <property type="entry name" value="SUCCINATE-SEMIALDEHYDE DEHYDROGENASE, MITOCHONDRIAL"/>
    <property type="match status" value="1"/>
</dbReference>
<dbReference type="EMBL" id="RFDI01001460">
    <property type="protein sequence ID" value="RSR42599.1"/>
    <property type="molecule type" value="Genomic_DNA"/>
</dbReference>
<dbReference type="GO" id="GO:0004777">
    <property type="term" value="F:succinate-semialdehyde dehydrogenase (NAD+) activity"/>
    <property type="evidence" value="ECO:0007669"/>
    <property type="project" value="TreeGrafter"/>
</dbReference>
<sequence length="180" mass="19288">LAERLVEAVSKLKVGDGRQEGSTQGPLIDEDAIAKVQSHIADATEKGATVRIGGQRSALGGTFFEPTVLTGVTQDMKVSKEETFGPLAPLFRFKTEDEAVAMANDTEFGLAAYLFTQSTARQWRVGEALEYGMVGINTGAISNEVAPFGGVKQSGLGREGSKFGIEEYVEMKYLCVDLSE</sequence>
<organism evidence="4 5">
    <name type="scientific">Acinetobacter baumannii</name>
    <dbReference type="NCBI Taxonomy" id="470"/>
    <lineage>
        <taxon>Bacteria</taxon>
        <taxon>Pseudomonadati</taxon>
        <taxon>Pseudomonadota</taxon>
        <taxon>Gammaproteobacteria</taxon>
        <taxon>Moraxellales</taxon>
        <taxon>Moraxellaceae</taxon>
        <taxon>Acinetobacter</taxon>
        <taxon>Acinetobacter calcoaceticus/baumannii complex</taxon>
    </lineage>
</organism>
<dbReference type="Gene3D" id="3.40.309.10">
    <property type="entry name" value="Aldehyde Dehydrogenase, Chain A, domain 2"/>
    <property type="match status" value="1"/>
</dbReference>
<dbReference type="Proteomes" id="UP000280073">
    <property type="component" value="Unassembled WGS sequence"/>
</dbReference>
<comment type="caution">
    <text evidence="4">The sequence shown here is derived from an EMBL/GenBank/DDBJ whole genome shotgun (WGS) entry which is preliminary data.</text>
</comment>
<dbReference type="FunFam" id="3.40.309.10:FF:000004">
    <property type="entry name" value="Succinate-semialdehyde dehydrogenase I"/>
    <property type="match status" value="1"/>
</dbReference>
<dbReference type="SUPFAM" id="SSF53720">
    <property type="entry name" value="ALDH-like"/>
    <property type="match status" value="1"/>
</dbReference>
<comment type="similarity">
    <text evidence="1">Belongs to the aldehyde dehydrogenase family.</text>
</comment>
<evidence type="ECO:0000259" key="3">
    <source>
        <dbReference type="Pfam" id="PF00171"/>
    </source>
</evidence>
<dbReference type="Gene3D" id="3.40.605.10">
    <property type="entry name" value="Aldehyde Dehydrogenase, Chain A, domain 1"/>
    <property type="match status" value="1"/>
</dbReference>
<proteinExistence type="inferred from homology"/>
<evidence type="ECO:0000256" key="2">
    <source>
        <dbReference type="ARBA" id="ARBA00023002"/>
    </source>
</evidence>
<evidence type="ECO:0000313" key="5">
    <source>
        <dbReference type="Proteomes" id="UP000280073"/>
    </source>
</evidence>
<dbReference type="InterPro" id="IPR016161">
    <property type="entry name" value="Ald_DH/histidinol_DH"/>
</dbReference>
<dbReference type="GO" id="GO:0009450">
    <property type="term" value="P:gamma-aminobutyric acid catabolic process"/>
    <property type="evidence" value="ECO:0007669"/>
    <property type="project" value="TreeGrafter"/>
</dbReference>
<accession>A0A429MK35</accession>
<dbReference type="GO" id="GO:0005829">
    <property type="term" value="C:cytosol"/>
    <property type="evidence" value="ECO:0007669"/>
    <property type="project" value="TreeGrafter"/>
</dbReference>
<gene>
    <name evidence="4" type="ORF">EA686_21235</name>
</gene>
<dbReference type="InterPro" id="IPR016163">
    <property type="entry name" value="Ald_DH_C"/>
</dbReference>
<dbReference type="Pfam" id="PF00171">
    <property type="entry name" value="Aldedh"/>
    <property type="match status" value="1"/>
</dbReference>
<dbReference type="AlphaFoldDB" id="A0A429MK35"/>
<dbReference type="InterPro" id="IPR015590">
    <property type="entry name" value="Aldehyde_DH_dom"/>
</dbReference>
<name>A0A429MK35_ACIBA</name>
<reference evidence="4 5" key="1">
    <citation type="submission" date="2018-10" db="EMBL/GenBank/DDBJ databases">
        <title>GWAS and RNA-Seq identify cryptic mechanisms of antimicrobial resistance in Acinetobacter baumannii.</title>
        <authorList>
            <person name="Sahl J.W."/>
        </authorList>
    </citation>
    <scope>NUCLEOTIDE SEQUENCE [LARGE SCALE GENOMIC DNA]</scope>
    <source>
        <strain evidence="4 5">TG28175</strain>
    </source>
</reference>